<reference evidence="3 4" key="1">
    <citation type="journal article" date="2016" name="Front. Microbiol.">
        <title>Genomic Resource of Rice Seed Associated Bacteria.</title>
        <authorList>
            <person name="Midha S."/>
            <person name="Bansal K."/>
            <person name="Sharma S."/>
            <person name="Kumar N."/>
            <person name="Patil P.P."/>
            <person name="Chaudhry V."/>
            <person name="Patil P.B."/>
        </authorList>
    </citation>
    <scope>NUCLEOTIDE SEQUENCE [LARGE SCALE GENOMIC DNA]</scope>
    <source>
        <strain evidence="3 4">NS354</strain>
    </source>
</reference>
<evidence type="ECO:0000313" key="3">
    <source>
        <dbReference type="EMBL" id="KTR85793.1"/>
    </source>
</evidence>
<keyword evidence="2" id="KW-1133">Transmembrane helix</keyword>
<sequence>MAEGAAAVAKRWIGFTVFLAVVAVAVAAVMFRQEISDHLAGVNFEMTPRVSALTDDLDLTDAGRRIFLATHPTVDGSQHFNDQCAEVDHSEQGHVLGCYTADRIHLFDVTDERVSGVVQITAAHELLHAAFHRLGEGDRSLLGSRLRAVYEDLAPSHPDLEERMSVYQHLPETAFANELHSVLGTEVRDLPPWLEEHYSQWFTDRAAVVDDFERYVTVFNDLQSQVDALQGEMAELREDVEERKSTYVDAVEAFNADANAYKARIDRDEYRDAPERLQRDSDSLQKRRAAIDAELAALQADIDRYNELRTELEALGELSAELDEHLDSDLAPITTRPDE</sequence>
<proteinExistence type="predicted"/>
<dbReference type="Proteomes" id="UP000070810">
    <property type="component" value="Unassembled WGS sequence"/>
</dbReference>
<dbReference type="PATRIC" id="fig|1079994.3.peg.1682"/>
<keyword evidence="2" id="KW-0472">Membrane</keyword>
<dbReference type="EMBL" id="LDRK01000040">
    <property type="protein sequence ID" value="KTR85793.1"/>
    <property type="molecule type" value="Genomic_DNA"/>
</dbReference>
<feature type="transmembrane region" description="Helical" evidence="2">
    <location>
        <begin position="12"/>
        <end position="31"/>
    </location>
</feature>
<protein>
    <submittedName>
        <fullName evidence="3">Uncharacterized protein</fullName>
    </submittedName>
</protein>
<evidence type="ECO:0000313" key="4">
    <source>
        <dbReference type="Proteomes" id="UP000070810"/>
    </source>
</evidence>
<keyword evidence="4" id="KW-1185">Reference proteome</keyword>
<organism evidence="3 4">
    <name type="scientific">Leucobacter chromiiresistens</name>
    <dbReference type="NCBI Taxonomy" id="1079994"/>
    <lineage>
        <taxon>Bacteria</taxon>
        <taxon>Bacillati</taxon>
        <taxon>Actinomycetota</taxon>
        <taxon>Actinomycetes</taxon>
        <taxon>Micrococcales</taxon>
        <taxon>Microbacteriaceae</taxon>
        <taxon>Leucobacter</taxon>
    </lineage>
</organism>
<dbReference type="OrthoDB" id="9787474at2"/>
<dbReference type="AlphaFoldDB" id="A0A147EMY8"/>
<feature type="coiled-coil region" evidence="1">
    <location>
        <begin position="281"/>
        <end position="325"/>
    </location>
</feature>
<evidence type="ECO:0000256" key="1">
    <source>
        <dbReference type="SAM" id="Coils"/>
    </source>
</evidence>
<gene>
    <name evidence="3" type="ORF">NS354_07525</name>
</gene>
<dbReference type="RefSeq" id="WP_058593947.1">
    <property type="nucleotide sequence ID" value="NZ_LDRK01000040.1"/>
</dbReference>
<comment type="caution">
    <text evidence="3">The sequence shown here is derived from an EMBL/GenBank/DDBJ whole genome shotgun (WGS) entry which is preliminary data.</text>
</comment>
<evidence type="ECO:0000256" key="2">
    <source>
        <dbReference type="SAM" id="Phobius"/>
    </source>
</evidence>
<feature type="coiled-coil region" evidence="1">
    <location>
        <begin position="219"/>
        <end position="246"/>
    </location>
</feature>
<accession>A0A147EMY8</accession>
<name>A0A147EMY8_9MICO</name>
<keyword evidence="2" id="KW-0812">Transmembrane</keyword>
<keyword evidence="1" id="KW-0175">Coiled coil</keyword>